<keyword evidence="1" id="KW-1133">Transmembrane helix</keyword>
<feature type="transmembrane region" description="Helical" evidence="1">
    <location>
        <begin position="89"/>
        <end position="111"/>
    </location>
</feature>
<feature type="transmembrane region" description="Helical" evidence="1">
    <location>
        <begin position="205"/>
        <end position="226"/>
    </location>
</feature>
<feature type="transmembrane region" description="Helical" evidence="1">
    <location>
        <begin position="123"/>
        <end position="143"/>
    </location>
</feature>
<feature type="domain" description="Phosphatidic acid phosphatase type 2/haloperoxidase" evidence="2">
    <location>
        <begin position="130"/>
        <end position="247"/>
    </location>
</feature>
<feature type="transmembrane region" description="Helical" evidence="1">
    <location>
        <begin position="232"/>
        <end position="249"/>
    </location>
</feature>
<gene>
    <name evidence="3" type="ORF">RTCCBAU85039_1411</name>
    <name evidence="4" type="ORF">SAMN05216228_1004221</name>
</gene>
<evidence type="ECO:0000256" key="1">
    <source>
        <dbReference type="SAM" id="Phobius"/>
    </source>
</evidence>
<name>A0A1H8GEY9_9HYPH</name>
<evidence type="ECO:0000313" key="5">
    <source>
        <dbReference type="Proteomes" id="UP000183063"/>
    </source>
</evidence>
<dbReference type="EMBL" id="FOCV01000004">
    <property type="protein sequence ID" value="SEN42606.1"/>
    <property type="molecule type" value="Genomic_DNA"/>
</dbReference>
<evidence type="ECO:0000313" key="6">
    <source>
        <dbReference type="Proteomes" id="UP000198939"/>
    </source>
</evidence>
<dbReference type="SUPFAM" id="SSF48317">
    <property type="entry name" value="Acid phosphatase/Vanadium-dependent haloperoxidase"/>
    <property type="match status" value="1"/>
</dbReference>
<dbReference type="OrthoDB" id="9813524at2"/>
<keyword evidence="1" id="KW-0472">Membrane</keyword>
<evidence type="ECO:0000313" key="3">
    <source>
        <dbReference type="EMBL" id="SEH61306.1"/>
    </source>
</evidence>
<dbReference type="STRING" id="501024.RTCCBAU85039_1411"/>
<feature type="transmembrane region" description="Helical" evidence="1">
    <location>
        <begin position="180"/>
        <end position="198"/>
    </location>
</feature>
<evidence type="ECO:0000259" key="2">
    <source>
        <dbReference type="Pfam" id="PF01569"/>
    </source>
</evidence>
<evidence type="ECO:0000313" key="4">
    <source>
        <dbReference type="EMBL" id="SEN42606.1"/>
    </source>
</evidence>
<sequence length="261" mass="28607">MVISTLGLSRARATWRFAASNDAPARAFIGLLCLWWLLLLLFNAFPQIDIYASKHFFVQEACKAAATVGGTCGYFPYRQETYLGLLRILFFRLPYLIAPMMLWKLAVCYWHCGTTFNVARARAFKVALGSLIIGPVILVNVLLKAHWGRPRPWQTLDFGGHLDFVHAGSMAGKCMSNCSFVSGEAAGAGWVFCLIFLIPQPARSALALPLSAVSFLAPAMRVAFGAHYLSDVILGWLSSIVIFAGLLALTDSPQGKKKSEI</sequence>
<dbReference type="Gene3D" id="1.20.144.10">
    <property type="entry name" value="Phosphatidic acid phosphatase type 2/haloperoxidase"/>
    <property type="match status" value="1"/>
</dbReference>
<reference evidence="5" key="2">
    <citation type="submission" date="2016-10" db="EMBL/GenBank/DDBJ databases">
        <authorList>
            <person name="Wibberg D."/>
        </authorList>
    </citation>
    <scope>NUCLEOTIDE SEQUENCE [LARGE SCALE GENOMIC DNA]</scope>
</reference>
<accession>A0A1H8GEY9</accession>
<feature type="transmembrane region" description="Helical" evidence="1">
    <location>
        <begin position="25"/>
        <end position="45"/>
    </location>
</feature>
<dbReference type="InterPro" id="IPR036938">
    <property type="entry name" value="PAP2/HPO_sf"/>
</dbReference>
<protein>
    <submittedName>
        <fullName evidence="3">PAP2 (Acid phosphatase) superfamily protein</fullName>
    </submittedName>
    <submittedName>
        <fullName evidence="4">PAP2 superfamily protein</fullName>
    </submittedName>
</protein>
<dbReference type="Pfam" id="PF01569">
    <property type="entry name" value="PAP2"/>
    <property type="match status" value="1"/>
</dbReference>
<dbReference type="InterPro" id="IPR000326">
    <property type="entry name" value="PAP2/HPO"/>
</dbReference>
<dbReference type="EMBL" id="FNXB01000006">
    <property type="protein sequence ID" value="SEH61306.1"/>
    <property type="molecule type" value="Genomic_DNA"/>
</dbReference>
<dbReference type="Proteomes" id="UP000198939">
    <property type="component" value="Unassembled WGS sequence"/>
</dbReference>
<reference evidence="4 6" key="1">
    <citation type="submission" date="2016-10" db="EMBL/GenBank/DDBJ databases">
        <authorList>
            <person name="Varghese N."/>
            <person name="Submissions S."/>
        </authorList>
    </citation>
    <scope>NUCLEOTIDE SEQUENCE [LARGE SCALE GENOMIC DNA]</scope>
    <source>
        <strain evidence="4 6">CGMCC 1.7071</strain>
    </source>
</reference>
<reference evidence="3" key="3">
    <citation type="submission" date="2016-10" db="EMBL/GenBank/DDBJ databases">
        <authorList>
            <person name="de Groot N.N."/>
        </authorList>
    </citation>
    <scope>NUCLEOTIDE SEQUENCE [LARGE SCALE GENOMIC DNA]</scope>
    <source>
        <strain evidence="3">CCBAU85039</strain>
    </source>
</reference>
<keyword evidence="6" id="KW-1185">Reference proteome</keyword>
<dbReference type="Proteomes" id="UP000183063">
    <property type="component" value="Unassembled WGS sequence"/>
</dbReference>
<organism evidence="3 5">
    <name type="scientific">Rhizobium tibeticum</name>
    <dbReference type="NCBI Taxonomy" id="501024"/>
    <lineage>
        <taxon>Bacteria</taxon>
        <taxon>Pseudomonadati</taxon>
        <taxon>Pseudomonadota</taxon>
        <taxon>Alphaproteobacteria</taxon>
        <taxon>Hyphomicrobiales</taxon>
        <taxon>Rhizobiaceae</taxon>
        <taxon>Rhizobium/Agrobacterium group</taxon>
        <taxon>Rhizobium</taxon>
    </lineage>
</organism>
<dbReference type="AlphaFoldDB" id="A0A1H8GEY9"/>
<proteinExistence type="predicted"/>
<keyword evidence="1" id="KW-0812">Transmembrane</keyword>